<sequence>MNGRTALRTKGNTRIDFHKQGRGIDFVGRELLCGAIREANHTKCLEDRRVLVMGARKVRSKSGHPEEHSVDPLDHIAGDRDAGVPENRTVFQDWPDKGTVGGVWGEKGGGNRRRYG</sequence>
<feature type="region of interest" description="Disordered" evidence="1">
    <location>
        <begin position="57"/>
        <end position="116"/>
    </location>
</feature>
<keyword evidence="3" id="KW-1185">Reference proteome</keyword>
<evidence type="ECO:0000256" key="1">
    <source>
        <dbReference type="SAM" id="MobiDB-lite"/>
    </source>
</evidence>
<evidence type="ECO:0000313" key="3">
    <source>
        <dbReference type="Proteomes" id="UP000325440"/>
    </source>
</evidence>
<reference evidence="2 3" key="1">
    <citation type="submission" date="2019-08" db="EMBL/GenBank/DDBJ databases">
        <authorList>
            <person name="Alioto T."/>
            <person name="Alioto T."/>
            <person name="Gomez Garrido J."/>
        </authorList>
    </citation>
    <scope>NUCLEOTIDE SEQUENCE [LARGE SCALE GENOMIC DNA]</scope>
</reference>
<dbReference type="AlphaFoldDB" id="A0A5E4NCU6"/>
<dbReference type="Proteomes" id="UP000325440">
    <property type="component" value="Unassembled WGS sequence"/>
</dbReference>
<accession>A0A5E4NCU6</accession>
<protein>
    <submittedName>
        <fullName evidence="2">Uncharacterized protein</fullName>
    </submittedName>
</protein>
<dbReference type="EMBL" id="CABPRJ010001959">
    <property type="protein sequence ID" value="VVC42539.1"/>
    <property type="molecule type" value="Genomic_DNA"/>
</dbReference>
<feature type="compositionally biased region" description="Basic and acidic residues" evidence="1">
    <location>
        <begin position="63"/>
        <end position="83"/>
    </location>
</feature>
<proteinExistence type="predicted"/>
<name>A0A5E4NCU6_9HEMI</name>
<organism evidence="2 3">
    <name type="scientific">Cinara cedri</name>
    <dbReference type="NCBI Taxonomy" id="506608"/>
    <lineage>
        <taxon>Eukaryota</taxon>
        <taxon>Metazoa</taxon>
        <taxon>Ecdysozoa</taxon>
        <taxon>Arthropoda</taxon>
        <taxon>Hexapoda</taxon>
        <taxon>Insecta</taxon>
        <taxon>Pterygota</taxon>
        <taxon>Neoptera</taxon>
        <taxon>Paraneoptera</taxon>
        <taxon>Hemiptera</taxon>
        <taxon>Sternorrhyncha</taxon>
        <taxon>Aphidomorpha</taxon>
        <taxon>Aphidoidea</taxon>
        <taxon>Aphididae</taxon>
        <taxon>Lachninae</taxon>
        <taxon>Cinara</taxon>
    </lineage>
</organism>
<gene>
    <name evidence="2" type="ORF">CINCED_3A017620</name>
</gene>
<evidence type="ECO:0000313" key="2">
    <source>
        <dbReference type="EMBL" id="VVC42539.1"/>
    </source>
</evidence>
<feature type="compositionally biased region" description="Gly residues" evidence="1">
    <location>
        <begin position="99"/>
        <end position="108"/>
    </location>
</feature>